<protein>
    <submittedName>
        <fullName evidence="10">Predicted protein</fullName>
    </submittedName>
</protein>
<feature type="transmembrane region" description="Helical" evidence="6">
    <location>
        <begin position="253"/>
        <end position="279"/>
    </location>
</feature>
<dbReference type="AlphaFoldDB" id="C1MNX6"/>
<evidence type="ECO:0000256" key="3">
    <source>
        <dbReference type="ARBA" id="ARBA00022729"/>
    </source>
</evidence>
<dbReference type="Pfam" id="PF06814">
    <property type="entry name" value="GOST_TM"/>
    <property type="match status" value="1"/>
</dbReference>
<reference evidence="10 11" key="1">
    <citation type="journal article" date="2009" name="Science">
        <title>Green evolution and dynamic adaptations revealed by genomes of the marine picoeukaryotes Micromonas.</title>
        <authorList>
            <person name="Worden A.Z."/>
            <person name="Lee J.H."/>
            <person name="Mock T."/>
            <person name="Rouze P."/>
            <person name="Simmons M.P."/>
            <person name="Aerts A.L."/>
            <person name="Allen A.E."/>
            <person name="Cuvelier M.L."/>
            <person name="Derelle E."/>
            <person name="Everett M.V."/>
            <person name="Foulon E."/>
            <person name="Grimwood J."/>
            <person name="Gundlach H."/>
            <person name="Henrissat B."/>
            <person name="Napoli C."/>
            <person name="McDonald S.M."/>
            <person name="Parker M.S."/>
            <person name="Rombauts S."/>
            <person name="Salamov A."/>
            <person name="Von Dassow P."/>
            <person name="Badger J.H."/>
            <person name="Coutinho P.M."/>
            <person name="Demir E."/>
            <person name="Dubchak I."/>
            <person name="Gentemann C."/>
            <person name="Eikrem W."/>
            <person name="Gready J.E."/>
            <person name="John U."/>
            <person name="Lanier W."/>
            <person name="Lindquist E.A."/>
            <person name="Lucas S."/>
            <person name="Mayer K.F."/>
            <person name="Moreau H."/>
            <person name="Not F."/>
            <person name="Otillar R."/>
            <person name="Panaud O."/>
            <person name="Pangilinan J."/>
            <person name="Paulsen I."/>
            <person name="Piegu B."/>
            <person name="Poliakov A."/>
            <person name="Robbens S."/>
            <person name="Schmutz J."/>
            <person name="Toulza E."/>
            <person name="Wyss T."/>
            <person name="Zelensky A."/>
            <person name="Zhou K."/>
            <person name="Armbrust E.V."/>
            <person name="Bhattacharya D."/>
            <person name="Goodenough U.W."/>
            <person name="Van de Peer Y."/>
            <person name="Grigoriev I.V."/>
        </authorList>
    </citation>
    <scope>NUCLEOTIDE SEQUENCE [LARGE SCALE GENOMIC DNA]</scope>
    <source>
        <strain evidence="10 11">CCMP1545</strain>
    </source>
</reference>
<keyword evidence="4 6" id="KW-1133">Transmembrane helix</keyword>
<dbReference type="RefSeq" id="XP_003056720.1">
    <property type="nucleotide sequence ID" value="XM_003056674.1"/>
</dbReference>
<keyword evidence="11" id="KW-1185">Reference proteome</keyword>
<dbReference type="eggNOG" id="KOG2569">
    <property type="taxonomic scope" value="Eukaryota"/>
</dbReference>
<dbReference type="PANTHER" id="PTHR21229:SF2">
    <property type="entry name" value="RE59932P"/>
    <property type="match status" value="1"/>
</dbReference>
<feature type="transmembrane region" description="Helical" evidence="6">
    <location>
        <begin position="217"/>
        <end position="241"/>
    </location>
</feature>
<evidence type="ECO:0000256" key="7">
    <source>
        <dbReference type="SAM" id="SignalP"/>
    </source>
</evidence>
<sequence>MRASRGGAFVALALALLAIATPTHALITNEGVEKDGRPKIPIALDFGFDPQGGIDIKIKNPVHIYTTEGAEPVDRTQMGFLISFAKADAELEDELAKGTCILDSQYVKKLFTMQDIADQTTEEGQDFVYSNTIAKDMAGQYSLYFVNCVEHSAVSFDITVELYNHMEGGKKDYLSAGEKPLPTLYFLCFCAFVAMGCAWAWNLHTSRNTQPGSVQKIHLLMLLLVMMKALTVLCQALMFHSRRVKGDADGWNIAYYFFTSVRGLMLFTVVVLIGTGWSFLKPFLNEREKNVLMIVIPMQVFANIATIVLDDNGVALAGWLEWRDLFHLLDIACCCAILFPIVWSIKHLREAALTDGKKVRNMNKLILFRQFYVMVVAYIYFTRIIVYLLKQTMAYNMTWLADLASEAATMCFYCVTGYMFRPIPDNPYLHLNEDELDEESIEMYVEEGRSV</sequence>
<feature type="chain" id="PRO_5002910374" evidence="7">
    <location>
        <begin position="26"/>
        <end position="451"/>
    </location>
</feature>
<dbReference type="Proteomes" id="UP000001876">
    <property type="component" value="Unassembled WGS sequence"/>
</dbReference>
<dbReference type="OMA" id="WGYTCYT"/>
<comment type="subcellular location">
    <subcellularLocation>
        <location evidence="1">Membrane</location>
        <topology evidence="1">Multi-pass membrane protein</topology>
    </subcellularLocation>
</comment>
<feature type="signal peptide" evidence="7">
    <location>
        <begin position="1"/>
        <end position="25"/>
    </location>
</feature>
<dbReference type="GO" id="GO:0005794">
    <property type="term" value="C:Golgi apparatus"/>
    <property type="evidence" value="ECO:0007669"/>
    <property type="project" value="TreeGrafter"/>
</dbReference>
<accession>C1MNX6</accession>
<proteinExistence type="predicted"/>
<dbReference type="InterPro" id="IPR009637">
    <property type="entry name" value="GPR107/GPR108-like"/>
</dbReference>
<dbReference type="InterPro" id="IPR053937">
    <property type="entry name" value="GOST_TM"/>
</dbReference>
<dbReference type="GO" id="GO:0016020">
    <property type="term" value="C:membrane"/>
    <property type="evidence" value="ECO:0007669"/>
    <property type="project" value="UniProtKB-SubCell"/>
</dbReference>
<evidence type="ECO:0000256" key="4">
    <source>
        <dbReference type="ARBA" id="ARBA00022989"/>
    </source>
</evidence>
<evidence type="ECO:0000313" key="11">
    <source>
        <dbReference type="Proteomes" id="UP000001876"/>
    </source>
</evidence>
<feature type="domain" description="GOST seven transmembrane" evidence="8">
    <location>
        <begin position="180"/>
        <end position="426"/>
    </location>
</feature>
<feature type="transmembrane region" description="Helical" evidence="6">
    <location>
        <begin position="184"/>
        <end position="205"/>
    </location>
</feature>
<keyword evidence="5 6" id="KW-0472">Membrane</keyword>
<feature type="domain" description="CAND6/7 N-terminal" evidence="9">
    <location>
        <begin position="32"/>
        <end position="164"/>
    </location>
</feature>
<keyword evidence="2 6" id="KW-0812">Transmembrane</keyword>
<dbReference type="OrthoDB" id="29657at2759"/>
<dbReference type="Pfam" id="PF21904">
    <property type="entry name" value="CAND6-7_N"/>
    <property type="match status" value="1"/>
</dbReference>
<dbReference type="GeneID" id="9682628"/>
<dbReference type="InterPro" id="IPR054103">
    <property type="entry name" value="CAND6-7_N"/>
</dbReference>
<dbReference type="EMBL" id="GG663737">
    <property type="protein sequence ID" value="EEH58365.1"/>
    <property type="molecule type" value="Genomic_DNA"/>
</dbReference>
<name>C1MNX6_MICPC</name>
<evidence type="ECO:0000256" key="6">
    <source>
        <dbReference type="SAM" id="Phobius"/>
    </source>
</evidence>
<evidence type="ECO:0000256" key="1">
    <source>
        <dbReference type="ARBA" id="ARBA00004141"/>
    </source>
</evidence>
<feature type="transmembrane region" description="Helical" evidence="6">
    <location>
        <begin position="325"/>
        <end position="345"/>
    </location>
</feature>
<evidence type="ECO:0000259" key="8">
    <source>
        <dbReference type="Pfam" id="PF06814"/>
    </source>
</evidence>
<feature type="transmembrane region" description="Helical" evidence="6">
    <location>
        <begin position="366"/>
        <end position="387"/>
    </location>
</feature>
<evidence type="ECO:0000259" key="9">
    <source>
        <dbReference type="Pfam" id="PF21904"/>
    </source>
</evidence>
<dbReference type="PANTHER" id="PTHR21229">
    <property type="entry name" value="LUNG SEVEN TRANSMEMBRANE RECEPTOR"/>
    <property type="match status" value="1"/>
</dbReference>
<evidence type="ECO:0000256" key="5">
    <source>
        <dbReference type="ARBA" id="ARBA00023136"/>
    </source>
</evidence>
<organism evidence="11">
    <name type="scientific">Micromonas pusilla (strain CCMP1545)</name>
    <name type="common">Picoplanktonic green alga</name>
    <dbReference type="NCBI Taxonomy" id="564608"/>
    <lineage>
        <taxon>Eukaryota</taxon>
        <taxon>Viridiplantae</taxon>
        <taxon>Chlorophyta</taxon>
        <taxon>Mamiellophyceae</taxon>
        <taxon>Mamiellales</taxon>
        <taxon>Mamiellaceae</taxon>
        <taxon>Micromonas</taxon>
    </lineage>
</organism>
<feature type="transmembrane region" description="Helical" evidence="6">
    <location>
        <begin position="291"/>
        <end position="309"/>
    </location>
</feature>
<keyword evidence="3 7" id="KW-0732">Signal</keyword>
<evidence type="ECO:0000256" key="2">
    <source>
        <dbReference type="ARBA" id="ARBA00022692"/>
    </source>
</evidence>
<dbReference type="KEGG" id="mpp:MICPUCDRAFT_45342"/>
<gene>
    <name evidence="10" type="ORF">MICPUCDRAFT_45342</name>
</gene>
<evidence type="ECO:0000313" key="10">
    <source>
        <dbReference type="EMBL" id="EEH58365.1"/>
    </source>
</evidence>